<feature type="compositionally biased region" description="Low complexity" evidence="1">
    <location>
        <begin position="58"/>
        <end position="70"/>
    </location>
</feature>
<organism evidence="2 3">
    <name type="scientific">Cladophialophora chaetospira</name>
    <dbReference type="NCBI Taxonomy" id="386627"/>
    <lineage>
        <taxon>Eukaryota</taxon>
        <taxon>Fungi</taxon>
        <taxon>Dikarya</taxon>
        <taxon>Ascomycota</taxon>
        <taxon>Pezizomycotina</taxon>
        <taxon>Eurotiomycetes</taxon>
        <taxon>Chaetothyriomycetidae</taxon>
        <taxon>Chaetothyriales</taxon>
        <taxon>Herpotrichiellaceae</taxon>
        <taxon>Cladophialophora</taxon>
    </lineage>
</organism>
<proteinExistence type="predicted"/>
<dbReference type="EMBL" id="JAPDRK010000016">
    <property type="protein sequence ID" value="KAJ9605542.1"/>
    <property type="molecule type" value="Genomic_DNA"/>
</dbReference>
<feature type="compositionally biased region" description="Polar residues" evidence="1">
    <location>
        <begin position="33"/>
        <end position="50"/>
    </location>
</feature>
<evidence type="ECO:0000313" key="3">
    <source>
        <dbReference type="Proteomes" id="UP001172673"/>
    </source>
</evidence>
<evidence type="ECO:0000313" key="2">
    <source>
        <dbReference type="EMBL" id="KAJ9605542.1"/>
    </source>
</evidence>
<feature type="region of interest" description="Disordered" evidence="1">
    <location>
        <begin position="1"/>
        <end position="106"/>
    </location>
</feature>
<comment type="caution">
    <text evidence="2">The sequence shown here is derived from an EMBL/GenBank/DDBJ whole genome shotgun (WGS) entry which is preliminary data.</text>
</comment>
<reference evidence="2" key="1">
    <citation type="submission" date="2022-10" db="EMBL/GenBank/DDBJ databases">
        <title>Culturing micro-colonial fungi from biological soil crusts in the Mojave desert and describing Neophaeococcomyces mojavensis, and introducing the new genera and species Taxawa tesnikishii.</title>
        <authorList>
            <person name="Kurbessoian T."/>
            <person name="Stajich J.E."/>
        </authorList>
    </citation>
    <scope>NUCLEOTIDE SEQUENCE</scope>
    <source>
        <strain evidence="2">TK_41</strain>
    </source>
</reference>
<dbReference type="Proteomes" id="UP001172673">
    <property type="component" value="Unassembled WGS sequence"/>
</dbReference>
<gene>
    <name evidence="2" type="ORF">H2200_010199</name>
</gene>
<accession>A0AA39CEU0</accession>
<dbReference type="AlphaFoldDB" id="A0AA39CEU0"/>
<sequence length="106" mass="11573">MNPPTAPNKLKRASGDADGTFESEPDPRRAQKPSLTTDTIYTGNIMTTPPRNHHRQDAATAARQQPQQPTHSRGDPSSTLKVPDAMNSYDTSAIRRQGMFSSPPSK</sequence>
<evidence type="ECO:0000256" key="1">
    <source>
        <dbReference type="SAM" id="MobiDB-lite"/>
    </source>
</evidence>
<keyword evidence="3" id="KW-1185">Reference proteome</keyword>
<protein>
    <submittedName>
        <fullName evidence="2">Uncharacterized protein</fullName>
    </submittedName>
</protein>
<name>A0AA39CEU0_9EURO</name>